<dbReference type="InterPro" id="IPR049402">
    <property type="entry name" value="DZF_dom_C"/>
</dbReference>
<proteinExistence type="predicted"/>
<dbReference type="Pfam" id="PF07528">
    <property type="entry name" value="DZF_N"/>
    <property type="match status" value="1"/>
</dbReference>
<evidence type="ECO:0000259" key="8">
    <source>
        <dbReference type="PROSITE" id="PS51703"/>
    </source>
</evidence>
<dbReference type="PROSITE" id="PS51703">
    <property type="entry name" value="DZF"/>
    <property type="match status" value="1"/>
</dbReference>
<accession>A0ABM4BXR4</accession>
<keyword evidence="6" id="KW-0539">Nucleus</keyword>
<feature type="domain" description="DZF" evidence="8">
    <location>
        <begin position="48"/>
        <end position="398"/>
    </location>
</feature>
<dbReference type="Gene3D" id="3.30.460.10">
    <property type="entry name" value="Beta Polymerase, domain 2"/>
    <property type="match status" value="1"/>
</dbReference>
<evidence type="ECO:0000256" key="1">
    <source>
        <dbReference type="ARBA" id="ARBA00004123"/>
    </source>
</evidence>
<dbReference type="PANTHER" id="PTHR46447:SF1">
    <property type="entry name" value="INTERLEUKIN ENHANCER-BINDING FACTOR 2"/>
    <property type="match status" value="1"/>
</dbReference>
<evidence type="ECO:0000256" key="5">
    <source>
        <dbReference type="ARBA" id="ARBA00023163"/>
    </source>
</evidence>
<evidence type="ECO:0000313" key="10">
    <source>
        <dbReference type="RefSeq" id="XP_065654006.1"/>
    </source>
</evidence>
<keyword evidence="3" id="KW-0238">DNA-binding</keyword>
<organism evidence="9 10">
    <name type="scientific">Hydra vulgaris</name>
    <name type="common">Hydra</name>
    <name type="synonym">Hydra attenuata</name>
    <dbReference type="NCBI Taxonomy" id="6087"/>
    <lineage>
        <taxon>Eukaryota</taxon>
        <taxon>Metazoa</taxon>
        <taxon>Cnidaria</taxon>
        <taxon>Hydrozoa</taxon>
        <taxon>Hydroidolina</taxon>
        <taxon>Anthoathecata</taxon>
        <taxon>Aplanulata</taxon>
        <taxon>Hydridae</taxon>
        <taxon>Hydra</taxon>
    </lineage>
</organism>
<keyword evidence="9" id="KW-1185">Reference proteome</keyword>
<comment type="subcellular location">
    <subcellularLocation>
        <location evidence="1">Nucleus</location>
    </subcellularLocation>
</comment>
<protein>
    <submittedName>
        <fullName evidence="10">Interleukin enhancer-binding factor 2 homolog isoform X2</fullName>
    </submittedName>
</protein>
<keyword evidence="5" id="KW-0804">Transcription</keyword>
<feature type="compositionally biased region" description="Basic residues" evidence="7">
    <location>
        <begin position="1"/>
        <end position="13"/>
    </location>
</feature>
<keyword evidence="4" id="KW-0010">Activator</keyword>
<evidence type="ECO:0000256" key="2">
    <source>
        <dbReference type="ARBA" id="ARBA00023015"/>
    </source>
</evidence>
<dbReference type="SUPFAM" id="SSF81301">
    <property type="entry name" value="Nucleotidyltransferase"/>
    <property type="match status" value="1"/>
</dbReference>
<dbReference type="Proteomes" id="UP001652625">
    <property type="component" value="Chromosome 05"/>
</dbReference>
<dbReference type="Pfam" id="PF20965">
    <property type="entry name" value="DZF_C"/>
    <property type="match status" value="1"/>
</dbReference>
<evidence type="ECO:0000256" key="6">
    <source>
        <dbReference type="ARBA" id="ARBA00023242"/>
    </source>
</evidence>
<dbReference type="InterPro" id="IPR049401">
    <property type="entry name" value="DZF_dom_N"/>
</dbReference>
<feature type="region of interest" description="Disordered" evidence="7">
    <location>
        <begin position="1"/>
        <end position="23"/>
    </location>
</feature>
<dbReference type="PANTHER" id="PTHR46447">
    <property type="entry name" value="INTERLEUKIN ENHANCER-BINDING FACTOR"/>
    <property type="match status" value="1"/>
</dbReference>
<dbReference type="RefSeq" id="XP_065654006.1">
    <property type="nucleotide sequence ID" value="XM_065797934.1"/>
</dbReference>
<name>A0ABM4BXR4_HYDVU</name>
<dbReference type="PROSITE" id="PS50152">
    <property type="entry name" value="25A_SYNTH_3"/>
    <property type="match status" value="1"/>
</dbReference>
<reference evidence="10" key="1">
    <citation type="submission" date="2025-08" db="UniProtKB">
        <authorList>
            <consortium name="RefSeq"/>
        </authorList>
    </citation>
    <scope>IDENTIFICATION</scope>
</reference>
<dbReference type="InterPro" id="IPR052134">
    <property type="entry name" value="ILF2"/>
</dbReference>
<keyword evidence="2" id="KW-0805">Transcription regulation</keyword>
<dbReference type="GeneID" id="100212691"/>
<gene>
    <name evidence="10" type="primary">LOC100212691</name>
</gene>
<dbReference type="InterPro" id="IPR043519">
    <property type="entry name" value="NT_sf"/>
</dbReference>
<evidence type="ECO:0000313" key="9">
    <source>
        <dbReference type="Proteomes" id="UP001652625"/>
    </source>
</evidence>
<dbReference type="Gene3D" id="1.10.1410.40">
    <property type="match status" value="1"/>
</dbReference>
<evidence type="ECO:0000256" key="7">
    <source>
        <dbReference type="SAM" id="MobiDB-lite"/>
    </source>
</evidence>
<evidence type="ECO:0000256" key="3">
    <source>
        <dbReference type="ARBA" id="ARBA00023125"/>
    </source>
</evidence>
<sequence>MTRSKNNARKGKMRPGTFRGAPIGVYGSMRPGIMGPGGNGLNRGASNKIMVTHLSFDPLMADSQFSRATEKFEDTQLSEALVKKIQELTPSTAEQSSVQNLVSKVEVVVESLIISSVGLNIPIDEVRAVGSYKKGTMLSGHPVADLVVILKDTPTAADIENLANIVQEKLKGQAPDEDFPTQANEGGFNTTSSEGALVRVLVTTLPKNLFEVDSEKHVDVKLLEGALATIRHARWFEENASHTTVRVLVRLLKDLKKRFSGLSGLTPWLIDLLAFKSATLPSNTRDPLSINVAFRRALQLLAAGLFLPGSLGVIDPCESGQVRAHSVLTLEEQDMLCLTAQTLIRALCHGAINEVLGIEGYPVVALDTDITSWCGTIVTPGQPAYIKEENKIESETDGKDETLFAPIES</sequence>
<evidence type="ECO:0000256" key="4">
    <source>
        <dbReference type="ARBA" id="ARBA00023159"/>
    </source>
</evidence>
<dbReference type="SMART" id="SM00572">
    <property type="entry name" value="DZF"/>
    <property type="match status" value="1"/>
</dbReference>
<dbReference type="InterPro" id="IPR006561">
    <property type="entry name" value="DZF_dom"/>
</dbReference>